<dbReference type="PATRIC" id="fig|1703775.3.peg.2781"/>
<evidence type="ECO:0000256" key="4">
    <source>
        <dbReference type="HAMAP-Rule" id="MF_01368"/>
    </source>
</evidence>
<evidence type="ECO:0000256" key="5">
    <source>
        <dbReference type="RuleBase" id="RU000660"/>
    </source>
</evidence>
<evidence type="ECO:0000256" key="3">
    <source>
        <dbReference type="ARBA" id="ARBA00023274"/>
    </source>
</evidence>
<comment type="caution">
    <text evidence="6">The sequence shown here is derived from an EMBL/GenBank/DDBJ whole genome shotgun (WGS) entry which is preliminary data.</text>
</comment>
<name>A0A0S7Y527_UNCSA</name>
<keyword evidence="2 4" id="KW-0689">Ribosomal protein</keyword>
<evidence type="ECO:0000313" key="6">
    <source>
        <dbReference type="EMBL" id="KPJ69857.1"/>
    </source>
</evidence>
<dbReference type="InterPro" id="IPR000456">
    <property type="entry name" value="Ribosomal_bL17"/>
</dbReference>
<dbReference type="PANTHER" id="PTHR14413:SF16">
    <property type="entry name" value="LARGE RIBOSOMAL SUBUNIT PROTEIN BL17M"/>
    <property type="match status" value="1"/>
</dbReference>
<dbReference type="GO" id="GO:0003735">
    <property type="term" value="F:structural constituent of ribosome"/>
    <property type="evidence" value="ECO:0007669"/>
    <property type="project" value="InterPro"/>
</dbReference>
<dbReference type="EMBL" id="LIZX01000012">
    <property type="protein sequence ID" value="KPJ69857.1"/>
    <property type="molecule type" value="Genomic_DNA"/>
</dbReference>
<gene>
    <name evidence="4" type="primary">rplQ</name>
    <name evidence="6" type="ORF">AMJ44_01975</name>
</gene>
<dbReference type="GO" id="GO:0022625">
    <property type="term" value="C:cytosolic large ribosomal subunit"/>
    <property type="evidence" value="ECO:0007669"/>
    <property type="project" value="TreeGrafter"/>
</dbReference>
<dbReference type="HAMAP" id="MF_01368">
    <property type="entry name" value="Ribosomal_bL17"/>
    <property type="match status" value="1"/>
</dbReference>
<proteinExistence type="inferred from homology"/>
<dbReference type="AlphaFoldDB" id="A0A0S7Y527"/>
<sequence length="116" mass="13255">MRHRKGNKKLGKATDQRLAMLRSLVRSLFLHGRVEVTLTRAKEARKTAEKLIALTKRNDLAARRRAESILRERRVVSSIFRTFPERFEGRAGGFTRIVKTGFRKGDAAPLAILELL</sequence>
<dbReference type="GO" id="GO:0006412">
    <property type="term" value="P:translation"/>
    <property type="evidence" value="ECO:0007669"/>
    <property type="project" value="UniProtKB-UniRule"/>
</dbReference>
<evidence type="ECO:0000256" key="1">
    <source>
        <dbReference type="ARBA" id="ARBA00008777"/>
    </source>
</evidence>
<dbReference type="NCBIfam" id="TIGR00059">
    <property type="entry name" value="L17"/>
    <property type="match status" value="1"/>
</dbReference>
<organism evidence="6 7">
    <name type="scientific">candidate division WOR-1 bacterium DG_54_3</name>
    <dbReference type="NCBI Taxonomy" id="1703775"/>
    <lineage>
        <taxon>Bacteria</taxon>
        <taxon>Bacillati</taxon>
        <taxon>Saganbacteria</taxon>
    </lineage>
</organism>
<protein>
    <recommendedName>
        <fullName evidence="4">Large ribosomal subunit protein bL17</fullName>
    </recommendedName>
</protein>
<keyword evidence="3 4" id="KW-0687">Ribonucleoprotein</keyword>
<comment type="subunit">
    <text evidence="4">Part of the 50S ribosomal subunit. Contacts protein L32.</text>
</comment>
<dbReference type="Proteomes" id="UP000051861">
    <property type="component" value="Unassembled WGS sequence"/>
</dbReference>
<dbReference type="SUPFAM" id="SSF64263">
    <property type="entry name" value="Prokaryotic ribosomal protein L17"/>
    <property type="match status" value="1"/>
</dbReference>
<evidence type="ECO:0000313" key="7">
    <source>
        <dbReference type="Proteomes" id="UP000051861"/>
    </source>
</evidence>
<dbReference type="PANTHER" id="PTHR14413">
    <property type="entry name" value="RIBOSOMAL PROTEIN L17"/>
    <property type="match status" value="1"/>
</dbReference>
<reference evidence="6 7" key="1">
    <citation type="journal article" date="2015" name="Microbiome">
        <title>Genomic resolution of linkages in carbon, nitrogen, and sulfur cycling among widespread estuary sediment bacteria.</title>
        <authorList>
            <person name="Baker B.J."/>
            <person name="Lazar C.S."/>
            <person name="Teske A.P."/>
            <person name="Dick G.J."/>
        </authorList>
    </citation>
    <scope>NUCLEOTIDE SEQUENCE [LARGE SCALE GENOMIC DNA]</scope>
    <source>
        <strain evidence="6">DG_54_3</strain>
    </source>
</reference>
<dbReference type="InterPro" id="IPR036373">
    <property type="entry name" value="Ribosomal_bL17_sf"/>
</dbReference>
<evidence type="ECO:0000256" key="2">
    <source>
        <dbReference type="ARBA" id="ARBA00022980"/>
    </source>
</evidence>
<dbReference type="Gene3D" id="3.90.1030.10">
    <property type="entry name" value="Ribosomal protein L17"/>
    <property type="match status" value="1"/>
</dbReference>
<comment type="similarity">
    <text evidence="1 4 5">Belongs to the bacterial ribosomal protein bL17 family.</text>
</comment>
<dbReference type="Pfam" id="PF01196">
    <property type="entry name" value="Ribosomal_L17"/>
    <property type="match status" value="1"/>
</dbReference>
<accession>A0A0S7Y527</accession>